<evidence type="ECO:0000313" key="3">
    <source>
        <dbReference type="Proteomes" id="UP000437017"/>
    </source>
</evidence>
<evidence type="ECO:0000313" key="2">
    <source>
        <dbReference type="EMBL" id="KAB0399565.1"/>
    </source>
</evidence>
<dbReference type="Proteomes" id="UP000437017">
    <property type="component" value="Unassembled WGS sequence"/>
</dbReference>
<dbReference type="AlphaFoldDB" id="A0A643CIJ0"/>
<accession>A0A643CIJ0</accession>
<dbReference type="EMBL" id="SGJD01001529">
    <property type="protein sequence ID" value="KAB0399565.1"/>
    <property type="molecule type" value="Genomic_DNA"/>
</dbReference>
<organism evidence="2 3">
    <name type="scientific">Balaenoptera physalus</name>
    <name type="common">Fin whale</name>
    <name type="synonym">Balaena physalus</name>
    <dbReference type="NCBI Taxonomy" id="9770"/>
    <lineage>
        <taxon>Eukaryota</taxon>
        <taxon>Metazoa</taxon>
        <taxon>Chordata</taxon>
        <taxon>Craniata</taxon>
        <taxon>Vertebrata</taxon>
        <taxon>Euteleostomi</taxon>
        <taxon>Mammalia</taxon>
        <taxon>Eutheria</taxon>
        <taxon>Laurasiatheria</taxon>
        <taxon>Artiodactyla</taxon>
        <taxon>Whippomorpha</taxon>
        <taxon>Cetacea</taxon>
        <taxon>Mysticeti</taxon>
        <taxon>Balaenopteridae</taxon>
        <taxon>Balaenoptera</taxon>
    </lineage>
</organism>
<feature type="compositionally biased region" description="Basic residues" evidence="1">
    <location>
        <begin position="36"/>
        <end position="46"/>
    </location>
</feature>
<comment type="caution">
    <text evidence="2">The sequence shown here is derived from an EMBL/GenBank/DDBJ whole genome shotgun (WGS) entry which is preliminary data.</text>
</comment>
<proteinExistence type="predicted"/>
<dbReference type="OrthoDB" id="427030at2759"/>
<protein>
    <recommendedName>
        <fullName evidence="4">KRAB domain-containing protein</fullName>
    </recommendedName>
</protein>
<evidence type="ECO:0000256" key="1">
    <source>
        <dbReference type="SAM" id="MobiDB-lite"/>
    </source>
</evidence>
<feature type="compositionally biased region" description="Basic and acidic residues" evidence="1">
    <location>
        <begin position="1"/>
        <end position="30"/>
    </location>
</feature>
<feature type="region of interest" description="Disordered" evidence="1">
    <location>
        <begin position="1"/>
        <end position="46"/>
    </location>
</feature>
<sequence>TQEPEDKTNTCQGHGEEGECPRKPPEKGSMKEAVGPHRKRSSLAKNRKAFREPWNALDWIHLCPGPVWVGWAKSETKKSFWGRRRVRGVFFPRIEGLCPQCPHSSPIILSPSRTCNAHHSSGHLGKYSPGKVGAKYSRPIRAGQRSTKVLDERRPSAGRGHFLSRTRKVALLRAGQHLCEQRNDPKDVSRPHNFLGSVVSRFGCHCLHSACRRLPLVPGSRVRQKRLLSSRYLASVPGGVALLRNFSHSPGCGLAVRRDRAVAEPPGKRPCDAPATFVSDAEESEKCSRPWSPFLARPAVVSGPAAEFSVLESRRTLGSAALPFYKKRAWKEDCVDFWKLQSHVSGLSIPKPYVIALLEDGKEPWMVEKKLSKSLFPDWKSRWESKELSTKEDIYDEDFPQMVIMEKTIKQSHEFSNFNKDLDCIEKLEGKCENQVEHFRPVTLTFRESPTRESVYKCNMFRSILPLKSILSEPQRISDEGKSHKHDIFKKSLPANSVIKNETINDGKKLLNSNERTDWVINKGTSAGHRYGTLKSGSHLQELLLQAPSFYCKGCWPDDLDQGEKADKQRELGW</sequence>
<name>A0A643CIJ0_BALPH</name>
<feature type="non-terminal residue" evidence="2">
    <location>
        <position position="1"/>
    </location>
</feature>
<reference evidence="2 3" key="1">
    <citation type="journal article" date="2019" name="PLoS ONE">
        <title>Genomic analyses reveal an absence of contemporary introgressive admixture between fin whales and blue whales, despite known hybrids.</title>
        <authorList>
            <person name="Westbury M.V."/>
            <person name="Petersen B."/>
            <person name="Lorenzen E.D."/>
        </authorList>
    </citation>
    <scope>NUCLEOTIDE SEQUENCE [LARGE SCALE GENOMIC DNA]</scope>
    <source>
        <strain evidence="2">FinWhale-01</strain>
    </source>
</reference>
<gene>
    <name evidence="2" type="ORF">E2I00_005446</name>
</gene>
<evidence type="ECO:0008006" key="4">
    <source>
        <dbReference type="Google" id="ProtNLM"/>
    </source>
</evidence>
<keyword evidence="3" id="KW-1185">Reference proteome</keyword>